<accession>A0A176W016</accession>
<evidence type="ECO:0000313" key="2">
    <source>
        <dbReference type="Proteomes" id="UP000077202"/>
    </source>
</evidence>
<dbReference type="GO" id="GO:0051410">
    <property type="term" value="P:detoxification of nitrogen compound"/>
    <property type="evidence" value="ECO:0007669"/>
    <property type="project" value="TreeGrafter"/>
</dbReference>
<name>A0A176W016_MARPO</name>
<evidence type="ECO:0008006" key="3">
    <source>
        <dbReference type="Google" id="ProtNLM"/>
    </source>
</evidence>
<dbReference type="GO" id="GO:0018822">
    <property type="term" value="F:nitrile hydratase activity"/>
    <property type="evidence" value="ECO:0007669"/>
    <property type="project" value="TreeGrafter"/>
</dbReference>
<dbReference type="PANTHER" id="PTHR46044">
    <property type="entry name" value="NITRILASE"/>
    <property type="match status" value="1"/>
</dbReference>
<dbReference type="AlphaFoldDB" id="A0A176W016"/>
<keyword evidence="2" id="KW-1185">Reference proteome</keyword>
<dbReference type="GO" id="GO:0000257">
    <property type="term" value="F:nitrilase activity"/>
    <property type="evidence" value="ECO:0007669"/>
    <property type="project" value="TreeGrafter"/>
</dbReference>
<proteinExistence type="predicted"/>
<organism evidence="1 2">
    <name type="scientific">Marchantia polymorpha subsp. ruderalis</name>
    <dbReference type="NCBI Taxonomy" id="1480154"/>
    <lineage>
        <taxon>Eukaryota</taxon>
        <taxon>Viridiplantae</taxon>
        <taxon>Streptophyta</taxon>
        <taxon>Embryophyta</taxon>
        <taxon>Marchantiophyta</taxon>
        <taxon>Marchantiopsida</taxon>
        <taxon>Marchantiidae</taxon>
        <taxon>Marchantiales</taxon>
        <taxon>Marchantiaceae</taxon>
        <taxon>Marchantia</taxon>
    </lineage>
</organism>
<evidence type="ECO:0000313" key="1">
    <source>
        <dbReference type="EMBL" id="OAE26410.1"/>
    </source>
</evidence>
<dbReference type="PANTHER" id="PTHR46044:SF1">
    <property type="entry name" value="CN HYDROLASE DOMAIN-CONTAINING PROTEIN"/>
    <property type="match status" value="1"/>
</dbReference>
<dbReference type="InterPro" id="IPR044149">
    <property type="entry name" value="Nitrilases_CHs"/>
</dbReference>
<gene>
    <name evidence="1" type="ORF">AXG93_131s1200</name>
</gene>
<reference evidence="1" key="1">
    <citation type="submission" date="2016-03" db="EMBL/GenBank/DDBJ databases">
        <title>Mechanisms controlling the formation of the plant cell surface in tip-growing cells are functionally conserved among land plants.</title>
        <authorList>
            <person name="Honkanen S."/>
            <person name="Jones V.A."/>
            <person name="Morieri G."/>
            <person name="Champion C."/>
            <person name="Hetherington A.J."/>
            <person name="Kelly S."/>
            <person name="Saint-Marcoux D."/>
            <person name="Proust H."/>
            <person name="Prescott H."/>
            <person name="Dolan L."/>
        </authorList>
    </citation>
    <scope>NUCLEOTIDE SEQUENCE [LARGE SCALE GENOMIC DNA]</scope>
    <source>
        <tissue evidence="1">Whole gametophyte</tissue>
    </source>
</reference>
<dbReference type="Proteomes" id="UP000077202">
    <property type="component" value="Unassembled WGS sequence"/>
</dbReference>
<protein>
    <recommendedName>
        <fullName evidence="3">CN hydrolase domain-containing protein</fullName>
    </recommendedName>
</protein>
<dbReference type="EMBL" id="LVLJ01002188">
    <property type="protein sequence ID" value="OAE26410.1"/>
    <property type="molecule type" value="Genomic_DNA"/>
</dbReference>
<comment type="caution">
    <text evidence="1">The sequence shown here is derived from an EMBL/GenBank/DDBJ whole genome shotgun (WGS) entry which is preliminary data.</text>
</comment>
<sequence length="278" mass="30669">MLEDRAREMANCWPGTLFSRTSAIAILAAAVFMMETGRRLTVANSANQSARVQQRDQMLLQALVLRRTGGDLLDTGLSPVPIKPSAMREGSGLSFVCSLTADFREVRVVTRPGVARASSGALVDARYRSGDESSVRPEAHKAERFMAEAASLGVEVVVFPKAVMVGYPRDAKFGIGSRSAKGREYYRKHHAPAVDEPVSGRRPFGELLARNSVFPYICCGEASGRRPFGFSAPCGRPFSPLQVLSRYPELTHLSNLQDLDRLRGVGWMLEYRAWEFRV</sequence>